<proteinExistence type="predicted"/>
<reference evidence="2" key="1">
    <citation type="journal article" date="2014" name="Front. Microbiol.">
        <title>High frequency of phylogenetically diverse reductive dehalogenase-homologous genes in deep subseafloor sedimentary metagenomes.</title>
        <authorList>
            <person name="Kawai M."/>
            <person name="Futagami T."/>
            <person name="Toyoda A."/>
            <person name="Takaki Y."/>
            <person name="Nishi S."/>
            <person name="Hori S."/>
            <person name="Arai W."/>
            <person name="Tsubouchi T."/>
            <person name="Morono Y."/>
            <person name="Uchiyama I."/>
            <person name="Ito T."/>
            <person name="Fujiyama A."/>
            <person name="Inagaki F."/>
            <person name="Takami H."/>
        </authorList>
    </citation>
    <scope>NUCLEOTIDE SEQUENCE</scope>
    <source>
        <strain evidence="2">Expedition CK06-06</strain>
    </source>
</reference>
<dbReference type="AlphaFoldDB" id="X1C1L9"/>
<dbReference type="EMBL" id="BART01028405">
    <property type="protein sequence ID" value="GAG90343.1"/>
    <property type="molecule type" value="Genomic_DNA"/>
</dbReference>
<gene>
    <name evidence="2" type="ORF">S01H4_50096</name>
</gene>
<comment type="caution">
    <text evidence="2">The sequence shown here is derived from an EMBL/GenBank/DDBJ whole genome shotgun (WGS) entry which is preliminary data.</text>
</comment>
<feature type="region of interest" description="Disordered" evidence="1">
    <location>
        <begin position="1"/>
        <end position="29"/>
    </location>
</feature>
<evidence type="ECO:0000313" key="2">
    <source>
        <dbReference type="EMBL" id="GAG90343.1"/>
    </source>
</evidence>
<accession>X1C1L9</accession>
<feature type="non-terminal residue" evidence="2">
    <location>
        <position position="1"/>
    </location>
</feature>
<evidence type="ECO:0000256" key="1">
    <source>
        <dbReference type="SAM" id="MobiDB-lite"/>
    </source>
</evidence>
<protein>
    <submittedName>
        <fullName evidence="2">Uncharacterized protein</fullName>
    </submittedName>
</protein>
<feature type="compositionally biased region" description="Basic and acidic residues" evidence="1">
    <location>
        <begin position="10"/>
        <end position="19"/>
    </location>
</feature>
<sequence length="29" mass="3423">EDNGVSRTTRQTELDEKTRQQLRSLGYLQ</sequence>
<name>X1C1L9_9ZZZZ</name>
<organism evidence="2">
    <name type="scientific">marine sediment metagenome</name>
    <dbReference type="NCBI Taxonomy" id="412755"/>
    <lineage>
        <taxon>unclassified sequences</taxon>
        <taxon>metagenomes</taxon>
        <taxon>ecological metagenomes</taxon>
    </lineage>
</organism>